<evidence type="ECO:0000256" key="1">
    <source>
        <dbReference type="SAM" id="Phobius"/>
    </source>
</evidence>
<evidence type="ECO:0000313" key="3">
    <source>
        <dbReference type="Proteomes" id="UP000282322"/>
    </source>
</evidence>
<dbReference type="AlphaFoldDB" id="A0A3P3RN02"/>
<keyword evidence="1" id="KW-0812">Transmembrane</keyword>
<name>A0A3P3RN02_9EURY</name>
<keyword evidence="1" id="KW-0472">Membrane</keyword>
<dbReference type="RefSeq" id="WP_124953146.1">
    <property type="nucleotide sequence ID" value="NZ_RRCH01000001.1"/>
</dbReference>
<gene>
    <name evidence="2" type="ORF">EIK79_00155</name>
</gene>
<reference evidence="2 3" key="1">
    <citation type="submission" date="2018-11" db="EMBL/GenBank/DDBJ databases">
        <title>Taxonoimc description of Halomarina strain SPP-AMP-1.</title>
        <authorList>
            <person name="Pal Y."/>
            <person name="Srinivasana K."/>
            <person name="Verma A."/>
            <person name="Kumar P."/>
        </authorList>
    </citation>
    <scope>NUCLEOTIDE SEQUENCE [LARGE SCALE GENOMIC DNA]</scope>
    <source>
        <strain evidence="2 3">SPP-AMP-1</strain>
    </source>
</reference>
<proteinExistence type="predicted"/>
<evidence type="ECO:0000313" key="2">
    <source>
        <dbReference type="EMBL" id="RRJ34229.1"/>
    </source>
</evidence>
<comment type="caution">
    <text evidence="2">The sequence shown here is derived from an EMBL/GenBank/DDBJ whole genome shotgun (WGS) entry which is preliminary data.</text>
</comment>
<dbReference type="Proteomes" id="UP000282322">
    <property type="component" value="Unassembled WGS sequence"/>
</dbReference>
<keyword evidence="1" id="KW-1133">Transmembrane helix</keyword>
<keyword evidence="3" id="KW-1185">Reference proteome</keyword>
<accession>A0A3P3RN02</accession>
<feature type="transmembrane region" description="Helical" evidence="1">
    <location>
        <begin position="26"/>
        <end position="47"/>
    </location>
</feature>
<protein>
    <submittedName>
        <fullName evidence="2">Uncharacterized protein</fullName>
    </submittedName>
</protein>
<dbReference type="OrthoDB" id="169315at2157"/>
<sequence length="111" mass="12507">MVTIVWLVWLALLAGNDPTDSVLLESVLVAMVLFGILFSGDVIESILATGWMTYRRIDDQFVAVDRLTDEPQWSAPVETLRNVAVVDTVFPDRWFGTRTFTVTVGRDDDEE</sequence>
<dbReference type="EMBL" id="RRCH01000001">
    <property type="protein sequence ID" value="RRJ34229.1"/>
    <property type="molecule type" value="Genomic_DNA"/>
</dbReference>
<organism evidence="2 3">
    <name type="scientific">Halocatena pleomorpha</name>
    <dbReference type="NCBI Taxonomy" id="1785090"/>
    <lineage>
        <taxon>Archaea</taxon>
        <taxon>Methanobacteriati</taxon>
        <taxon>Methanobacteriota</taxon>
        <taxon>Stenosarchaea group</taxon>
        <taxon>Halobacteria</taxon>
        <taxon>Halobacteriales</taxon>
        <taxon>Natronomonadaceae</taxon>
        <taxon>Halocatena</taxon>
    </lineage>
</organism>